<dbReference type="InterPro" id="IPR006237">
    <property type="entry name" value="L-Met_gamma_lys"/>
</dbReference>
<dbReference type="FunFam" id="3.90.1150.10:FF:000008">
    <property type="entry name" value="Cystathionine gamma-synthase"/>
    <property type="match status" value="1"/>
</dbReference>
<dbReference type="PIRSF" id="PIRSF001434">
    <property type="entry name" value="CGS"/>
    <property type="match status" value="1"/>
</dbReference>
<evidence type="ECO:0000313" key="14">
    <source>
        <dbReference type="EMBL" id="RNB73297.1"/>
    </source>
</evidence>
<evidence type="ECO:0000256" key="10">
    <source>
        <dbReference type="ARBA" id="ARBA00052699"/>
    </source>
</evidence>
<dbReference type="GO" id="GO:0019346">
    <property type="term" value="P:transsulfuration"/>
    <property type="evidence" value="ECO:0007669"/>
    <property type="project" value="InterPro"/>
</dbReference>
<comment type="cofactor">
    <cofactor evidence="1 12">
        <name>pyridoxal 5'-phosphate</name>
        <dbReference type="ChEBI" id="CHEBI:597326"/>
    </cofactor>
</comment>
<dbReference type="OrthoDB" id="9803887at2"/>
<evidence type="ECO:0000256" key="6">
    <source>
        <dbReference type="ARBA" id="ARBA00023239"/>
    </source>
</evidence>
<evidence type="ECO:0000256" key="4">
    <source>
        <dbReference type="ARBA" id="ARBA00019040"/>
    </source>
</evidence>
<dbReference type="GO" id="GO:0030170">
    <property type="term" value="F:pyridoxal phosphate binding"/>
    <property type="evidence" value="ECO:0007669"/>
    <property type="project" value="InterPro"/>
</dbReference>
<keyword evidence="15" id="KW-1185">Reference proteome</keyword>
<dbReference type="Pfam" id="PF01053">
    <property type="entry name" value="Cys_Met_Meta_PP"/>
    <property type="match status" value="1"/>
</dbReference>
<organism evidence="14 15">
    <name type="scientific">Brevibacillus invocatus</name>
    <dbReference type="NCBI Taxonomy" id="173959"/>
    <lineage>
        <taxon>Bacteria</taxon>
        <taxon>Bacillati</taxon>
        <taxon>Bacillota</taxon>
        <taxon>Bacilli</taxon>
        <taxon>Bacillales</taxon>
        <taxon>Paenibacillaceae</taxon>
        <taxon>Brevibacillus</taxon>
    </lineage>
</organism>
<dbReference type="GO" id="GO:0047982">
    <property type="term" value="F:homocysteine desulfhydrase activity"/>
    <property type="evidence" value="ECO:0007669"/>
    <property type="project" value="UniProtKB-EC"/>
</dbReference>
<dbReference type="EC" id="4.4.1.2" evidence="7"/>
<dbReference type="Gene3D" id="3.90.1150.10">
    <property type="entry name" value="Aspartate Aminotransferase, domain 1"/>
    <property type="match status" value="1"/>
</dbReference>
<dbReference type="FunFam" id="3.40.640.10:FF:000046">
    <property type="entry name" value="Cystathionine gamma-lyase"/>
    <property type="match status" value="1"/>
</dbReference>
<reference evidence="14 15" key="1">
    <citation type="submission" date="2018-10" db="EMBL/GenBank/DDBJ databases">
        <title>Phylogenomics of Brevibacillus.</title>
        <authorList>
            <person name="Dunlap C."/>
        </authorList>
    </citation>
    <scope>NUCLEOTIDE SEQUENCE [LARGE SCALE GENOMIC DNA]</scope>
    <source>
        <strain evidence="14 15">JCM 12215</strain>
    </source>
</reference>
<dbReference type="NCBIfam" id="TIGR01328">
    <property type="entry name" value="met_gam_lyase"/>
    <property type="match status" value="1"/>
</dbReference>
<evidence type="ECO:0000256" key="12">
    <source>
        <dbReference type="RuleBase" id="RU362118"/>
    </source>
</evidence>
<dbReference type="InterPro" id="IPR015422">
    <property type="entry name" value="PyrdxlP-dep_Trfase_small"/>
</dbReference>
<dbReference type="PROSITE" id="PS00868">
    <property type="entry name" value="CYS_MET_METAB_PP"/>
    <property type="match status" value="1"/>
</dbReference>
<evidence type="ECO:0000256" key="7">
    <source>
        <dbReference type="ARBA" id="ARBA00047175"/>
    </source>
</evidence>
<proteinExistence type="inferred from homology"/>
<keyword evidence="5 11" id="KW-0663">Pyridoxal phosphate</keyword>
<comment type="catalytic activity">
    <reaction evidence="9">
        <text>L-homocysteine + H2O = 2-oxobutanoate + hydrogen sulfide + NH4(+) + H(+)</text>
        <dbReference type="Rhea" id="RHEA:14501"/>
        <dbReference type="ChEBI" id="CHEBI:15377"/>
        <dbReference type="ChEBI" id="CHEBI:15378"/>
        <dbReference type="ChEBI" id="CHEBI:16763"/>
        <dbReference type="ChEBI" id="CHEBI:28938"/>
        <dbReference type="ChEBI" id="CHEBI:29919"/>
        <dbReference type="ChEBI" id="CHEBI:58199"/>
        <dbReference type="EC" id="4.4.1.2"/>
    </reaction>
    <physiologicalReaction direction="left-to-right" evidence="9">
        <dbReference type="Rhea" id="RHEA:14502"/>
    </physiologicalReaction>
</comment>
<evidence type="ECO:0000256" key="9">
    <source>
        <dbReference type="ARBA" id="ARBA00048780"/>
    </source>
</evidence>
<gene>
    <name evidence="14" type="primary">megL</name>
    <name evidence="14" type="ORF">EDM52_12350</name>
</gene>
<evidence type="ECO:0000256" key="2">
    <source>
        <dbReference type="ARBA" id="ARBA00008667"/>
    </source>
</evidence>
<dbReference type="InterPro" id="IPR015421">
    <property type="entry name" value="PyrdxlP-dep_Trfase_major"/>
</dbReference>
<comment type="catalytic activity">
    <reaction evidence="10">
        <text>L-methionine + H2O = methanethiol + 2-oxobutanoate + NH4(+)</text>
        <dbReference type="Rhea" id="RHEA:23800"/>
        <dbReference type="ChEBI" id="CHEBI:15377"/>
        <dbReference type="ChEBI" id="CHEBI:16007"/>
        <dbReference type="ChEBI" id="CHEBI:16763"/>
        <dbReference type="ChEBI" id="CHEBI:28938"/>
        <dbReference type="ChEBI" id="CHEBI:57844"/>
        <dbReference type="EC" id="4.4.1.11"/>
    </reaction>
    <physiologicalReaction direction="left-to-right" evidence="10">
        <dbReference type="Rhea" id="RHEA:23801"/>
    </physiologicalReaction>
</comment>
<feature type="region of interest" description="Disordered" evidence="13">
    <location>
        <begin position="1"/>
        <end position="25"/>
    </location>
</feature>
<evidence type="ECO:0000256" key="8">
    <source>
        <dbReference type="ARBA" id="ARBA00047199"/>
    </source>
</evidence>
<dbReference type="PANTHER" id="PTHR11808">
    <property type="entry name" value="TRANS-SULFURATION ENZYME FAMILY MEMBER"/>
    <property type="match status" value="1"/>
</dbReference>
<evidence type="ECO:0000256" key="13">
    <source>
        <dbReference type="SAM" id="MobiDB-lite"/>
    </source>
</evidence>
<accession>A0A3M8CD13</accession>
<feature type="modified residue" description="N6-(pyridoxal phosphate)lysine" evidence="11">
    <location>
        <position position="213"/>
    </location>
</feature>
<dbReference type="PANTHER" id="PTHR11808:SF80">
    <property type="entry name" value="CYSTATHIONINE GAMMA-LYASE"/>
    <property type="match status" value="1"/>
</dbReference>
<dbReference type="GO" id="GO:0018826">
    <property type="term" value="F:methionine gamma-lyase activity"/>
    <property type="evidence" value="ECO:0007669"/>
    <property type="project" value="UniProtKB-EC"/>
</dbReference>
<dbReference type="CDD" id="cd00614">
    <property type="entry name" value="CGS_like"/>
    <property type="match status" value="1"/>
</dbReference>
<keyword evidence="6 14" id="KW-0456">Lyase</keyword>
<protein>
    <recommendedName>
        <fullName evidence="4">L-methionine gamma-lyase</fullName>
        <ecNumber evidence="3">4.4.1.11</ecNumber>
        <ecNumber evidence="7">4.4.1.2</ecNumber>
    </recommendedName>
    <alternativeName>
        <fullName evidence="8">Homocysteine desulfhydrase</fullName>
    </alternativeName>
</protein>
<dbReference type="EMBL" id="RHHR01000019">
    <property type="protein sequence ID" value="RNB73297.1"/>
    <property type="molecule type" value="Genomic_DNA"/>
</dbReference>
<dbReference type="Gene3D" id="3.40.640.10">
    <property type="entry name" value="Type I PLP-dependent aspartate aminotransferase-like (Major domain)"/>
    <property type="match status" value="1"/>
</dbReference>
<dbReference type="SUPFAM" id="SSF53383">
    <property type="entry name" value="PLP-dependent transferases"/>
    <property type="match status" value="1"/>
</dbReference>
<evidence type="ECO:0000256" key="1">
    <source>
        <dbReference type="ARBA" id="ARBA00001933"/>
    </source>
</evidence>
<evidence type="ECO:0000256" key="5">
    <source>
        <dbReference type="ARBA" id="ARBA00022898"/>
    </source>
</evidence>
<dbReference type="AlphaFoldDB" id="A0A3M8CD13"/>
<dbReference type="Proteomes" id="UP000282028">
    <property type="component" value="Unassembled WGS sequence"/>
</dbReference>
<sequence>MNVNQTRRKYGLSTTAIHAGTDTDPRTGSLATPIYQTSTFVFSSVEEGAKRFAGEESGYMYSRLGNPTVHVLEEKVAALEKAEAGLAFASGMAAVSAVLMALVRTGDHILGTEGLYGCTYGLLNLMKDRFHVDYTLCDMTDEESIRAHLLPSTKVIYIETPINPTMKLVDLELVAKIAKEADAYVVVDNTFMSPYLQRPIEYGCDIVIHSATKYIGGHGDVIAGIAVGPKSIMDTIRMTTQKDIGGILAPFDAYLLIRGLKTLGVRMDRHCENGGKVAAFLHQHPKVAAVYYPGLPQFPQYELASKQMDGFGGILSFELKGGMDAGIRMMNNVQLCKRAVSLGDVDSLIQHPASMTHSVIPAEERVRMGITDGLIRLSVGLEDVEDIIDDLDIALSFA</sequence>
<evidence type="ECO:0000256" key="3">
    <source>
        <dbReference type="ARBA" id="ARBA00012222"/>
    </source>
</evidence>
<dbReference type="InterPro" id="IPR000277">
    <property type="entry name" value="Cys/Met-Metab_PyrdxlP-dep_enz"/>
</dbReference>
<evidence type="ECO:0000256" key="11">
    <source>
        <dbReference type="PIRSR" id="PIRSR001434-2"/>
    </source>
</evidence>
<dbReference type="InterPro" id="IPR015424">
    <property type="entry name" value="PyrdxlP-dep_Trfase"/>
</dbReference>
<comment type="similarity">
    <text evidence="2">Belongs to the trans-sulfuration enzymes family. L-methionine gamma-lyase subfamily.</text>
</comment>
<dbReference type="EC" id="4.4.1.11" evidence="3"/>
<evidence type="ECO:0000313" key="15">
    <source>
        <dbReference type="Proteomes" id="UP000282028"/>
    </source>
</evidence>
<dbReference type="RefSeq" id="WP_122909293.1">
    <property type="nucleotide sequence ID" value="NZ_CBCSBE010000012.1"/>
</dbReference>
<feature type="compositionally biased region" description="Basic residues" evidence="13">
    <location>
        <begin position="1"/>
        <end position="10"/>
    </location>
</feature>
<name>A0A3M8CD13_9BACL</name>
<comment type="caution">
    <text evidence="14">The sequence shown here is derived from an EMBL/GenBank/DDBJ whole genome shotgun (WGS) entry which is preliminary data.</text>
</comment>
<dbReference type="GO" id="GO:0005737">
    <property type="term" value="C:cytoplasm"/>
    <property type="evidence" value="ECO:0007669"/>
    <property type="project" value="TreeGrafter"/>
</dbReference>
<dbReference type="InterPro" id="IPR054542">
    <property type="entry name" value="Cys_met_metab_PP"/>
</dbReference>